<dbReference type="InterPro" id="IPR028992">
    <property type="entry name" value="Hedgehog/Intein_dom"/>
</dbReference>
<dbReference type="RefSeq" id="WP_311162033.1">
    <property type="nucleotide sequence ID" value="NZ_JAVQLW010000003.1"/>
</dbReference>
<organism evidence="2 3">
    <name type="scientific">Paracoccus aurantius</name>
    <dbReference type="NCBI Taxonomy" id="3073814"/>
    <lineage>
        <taxon>Bacteria</taxon>
        <taxon>Pseudomonadati</taxon>
        <taxon>Pseudomonadota</taxon>
        <taxon>Alphaproteobacteria</taxon>
        <taxon>Rhodobacterales</taxon>
        <taxon>Paracoccaceae</taxon>
        <taxon>Paracoccus</taxon>
    </lineage>
</organism>
<keyword evidence="3" id="KW-1185">Reference proteome</keyword>
<name>A0ABU2HWK8_9RHOB</name>
<dbReference type="EMBL" id="JAVQLW010000003">
    <property type="protein sequence ID" value="MDS9469416.1"/>
    <property type="molecule type" value="Genomic_DNA"/>
</dbReference>
<evidence type="ECO:0000259" key="1">
    <source>
        <dbReference type="Pfam" id="PF13403"/>
    </source>
</evidence>
<feature type="domain" description="Hedgehog/Intein (Hint)" evidence="1">
    <location>
        <begin position="181"/>
        <end position="312"/>
    </location>
</feature>
<reference evidence="3" key="1">
    <citation type="submission" date="2023-07" db="EMBL/GenBank/DDBJ databases">
        <title>Paracoccus sp. MBLB3053 whole genome sequence.</title>
        <authorList>
            <person name="Hwang C.Y."/>
            <person name="Cho E.-S."/>
            <person name="Seo M.-J."/>
        </authorList>
    </citation>
    <scope>NUCLEOTIDE SEQUENCE [LARGE SCALE GENOMIC DNA]</scope>
    <source>
        <strain evidence="3">MBLB3053</strain>
    </source>
</reference>
<sequence length="577" mass="61571">MPYTGPIIFTGDHLATLTSQPTNQGNPNDANFGMNLKGVTAVGTSTDYYRLVWVQNINNSADGFSNGQFWAIQKYDPSLDTDGDPSTGEEGWPASGKGYVFTQLAPKPDLVSGLGEGENYIVFEGQGGGASHLILDIGKSFGTTPTDMYYPAAGGAGELTFSDVSSALSLAQRQPQEDTAVCYRRGTMILTERGEIAIEDLRQGDSIVCRFGGLRKIRWIGHQHFDGASAHKERAICFAPGSISEGMPRRPLFVSQGHSMLIGEILVLAANLVNGITVTRAPLQDELDYFQIDFGAHDLVLADGAWSESFADCGDFRDSFDNVAEFRASFPDHVAPSEPLLCAPRPISGPSFQSALIAMAKRALNAGTISHSGAIEGRIEGVAAPAYVTGWARDVSHPGHPIALEVVLDGKVIGTTIACLTGPEQRNANRMGFVFSGASVLSTAELRRLVVRRASDGQTITGLPGFQGRLQGHLDRVTKLDRIEGWARDEANPVQPVVLEVALGDEVLGTVLACRPRHDLAAAKLGDVAFVFELPRKLTEAEAAALQLRRVGDGAPLPRSAATIIEHHGLMANAKAA</sequence>
<dbReference type="Pfam" id="PF13403">
    <property type="entry name" value="Hint_2"/>
    <property type="match status" value="1"/>
</dbReference>
<accession>A0ABU2HWK8</accession>
<dbReference type="InterPro" id="IPR036844">
    <property type="entry name" value="Hint_dom_sf"/>
</dbReference>
<proteinExistence type="predicted"/>
<gene>
    <name evidence="2" type="ORF">RGQ15_17775</name>
</gene>
<dbReference type="Proteomes" id="UP001269144">
    <property type="component" value="Unassembled WGS sequence"/>
</dbReference>
<comment type="caution">
    <text evidence="2">The sequence shown here is derived from an EMBL/GenBank/DDBJ whole genome shotgun (WGS) entry which is preliminary data.</text>
</comment>
<protein>
    <submittedName>
        <fullName evidence="2">Hint domain-containing protein</fullName>
    </submittedName>
</protein>
<dbReference type="SUPFAM" id="SSF51294">
    <property type="entry name" value="Hedgehog/intein (Hint) domain"/>
    <property type="match status" value="1"/>
</dbReference>
<evidence type="ECO:0000313" key="3">
    <source>
        <dbReference type="Proteomes" id="UP001269144"/>
    </source>
</evidence>
<evidence type="ECO:0000313" key="2">
    <source>
        <dbReference type="EMBL" id="MDS9469416.1"/>
    </source>
</evidence>